<dbReference type="Pfam" id="PF05157">
    <property type="entry name" value="MshEN"/>
    <property type="match status" value="1"/>
</dbReference>
<protein>
    <recommendedName>
        <fullName evidence="1">Type II secretion system protein GspE N-terminal domain-containing protein</fullName>
    </recommendedName>
</protein>
<feature type="domain" description="Type II secretion system protein GspE N-terminal" evidence="1">
    <location>
        <begin position="62"/>
        <end position="147"/>
    </location>
</feature>
<feature type="non-terminal residue" evidence="2">
    <location>
        <position position="1"/>
    </location>
</feature>
<proteinExistence type="predicted"/>
<dbReference type="Gene3D" id="3.30.450.90">
    <property type="match status" value="1"/>
</dbReference>
<reference evidence="2" key="1">
    <citation type="submission" date="2018-05" db="EMBL/GenBank/DDBJ databases">
        <authorList>
            <person name="Lanie J.A."/>
            <person name="Ng W.-L."/>
            <person name="Kazmierczak K.M."/>
            <person name="Andrzejewski T.M."/>
            <person name="Davidsen T.M."/>
            <person name="Wayne K.J."/>
            <person name="Tettelin H."/>
            <person name="Glass J.I."/>
            <person name="Rusch D."/>
            <person name="Podicherti R."/>
            <person name="Tsui H.-C.T."/>
            <person name="Winkler M.E."/>
        </authorList>
    </citation>
    <scope>NUCLEOTIDE SEQUENCE</scope>
</reference>
<sequence length="246" mass="27918">VETSSHKTGKFAYLVSSGFISEENLNSILLRESTEGVEIENIFIKEMKLKREDIGKSLELYYGIPYRGYSDGEILSENEFLGLNKNYLIKNNWTPLRKEKDKIVILIADPSDSKQQQICSLLNQMKAVDKKIEFRVGLKVDILDFINSESSNSDVQDNVVSYESGMSTLISELELEQHEKIALTDEEPPARREADEADSAIVRLVYKILFDAYQEGVSDIHIEPGSNEEPISIRYRKDGVCKVVQA</sequence>
<organism evidence="2">
    <name type="scientific">marine metagenome</name>
    <dbReference type="NCBI Taxonomy" id="408172"/>
    <lineage>
        <taxon>unclassified sequences</taxon>
        <taxon>metagenomes</taxon>
        <taxon>ecological metagenomes</taxon>
    </lineage>
</organism>
<dbReference type="InterPro" id="IPR007831">
    <property type="entry name" value="T2SS_GspE_N"/>
</dbReference>
<gene>
    <name evidence="2" type="ORF">METZ01_LOCUS471844</name>
</gene>
<dbReference type="EMBL" id="UINC01200210">
    <property type="protein sequence ID" value="SVE18990.1"/>
    <property type="molecule type" value="Genomic_DNA"/>
</dbReference>
<dbReference type="SUPFAM" id="SSF160246">
    <property type="entry name" value="EspE N-terminal domain-like"/>
    <property type="match status" value="1"/>
</dbReference>
<dbReference type="AlphaFoldDB" id="A0A383BGS0"/>
<feature type="non-terminal residue" evidence="2">
    <location>
        <position position="246"/>
    </location>
</feature>
<dbReference type="InterPro" id="IPR037257">
    <property type="entry name" value="T2SS_E_N_sf"/>
</dbReference>
<accession>A0A383BGS0</accession>
<evidence type="ECO:0000259" key="1">
    <source>
        <dbReference type="Pfam" id="PF05157"/>
    </source>
</evidence>
<name>A0A383BGS0_9ZZZZ</name>
<evidence type="ECO:0000313" key="2">
    <source>
        <dbReference type="EMBL" id="SVE18990.1"/>
    </source>
</evidence>